<dbReference type="EMBL" id="JABFCZ010000004">
    <property type="protein sequence ID" value="MBD1545362.1"/>
    <property type="molecule type" value="Genomic_DNA"/>
</dbReference>
<comment type="caution">
    <text evidence="10">The sequence shown here is derived from an EMBL/GenBank/DDBJ whole genome shotgun (WGS) entry which is preliminary data.</text>
</comment>
<evidence type="ECO:0000259" key="8">
    <source>
        <dbReference type="PROSITE" id="PS51332"/>
    </source>
</evidence>
<dbReference type="SFLD" id="SFLDG01123">
    <property type="entry name" value="methyltransferase_(Class_B)"/>
    <property type="match status" value="1"/>
</dbReference>
<dbReference type="InterPro" id="IPR058240">
    <property type="entry name" value="rSAM_sf"/>
</dbReference>
<organism evidence="10 11">
    <name type="scientific">Roseibium aggregatum</name>
    <dbReference type="NCBI Taxonomy" id="187304"/>
    <lineage>
        <taxon>Bacteria</taxon>
        <taxon>Pseudomonadati</taxon>
        <taxon>Pseudomonadota</taxon>
        <taxon>Alphaproteobacteria</taxon>
        <taxon>Hyphomicrobiales</taxon>
        <taxon>Stappiaceae</taxon>
        <taxon>Roseibium</taxon>
    </lineage>
</organism>
<comment type="cofactor">
    <cofactor evidence="1">
        <name>[4Fe-4S] cluster</name>
        <dbReference type="ChEBI" id="CHEBI:49883"/>
    </cofactor>
</comment>
<dbReference type="PROSITE" id="PS51918">
    <property type="entry name" value="RADICAL_SAM"/>
    <property type="match status" value="1"/>
</dbReference>
<keyword evidence="5" id="KW-0479">Metal-binding</keyword>
<evidence type="ECO:0000313" key="10">
    <source>
        <dbReference type="EMBL" id="MBD1545362.1"/>
    </source>
</evidence>
<evidence type="ECO:0000256" key="6">
    <source>
        <dbReference type="ARBA" id="ARBA00023004"/>
    </source>
</evidence>
<protein>
    <submittedName>
        <fullName evidence="10">Radical SAM protein</fullName>
    </submittedName>
</protein>
<dbReference type="SUPFAM" id="SSF102114">
    <property type="entry name" value="Radical SAM enzymes"/>
    <property type="match status" value="1"/>
</dbReference>
<dbReference type="PANTHER" id="PTHR43409:SF7">
    <property type="entry name" value="BLL1977 PROTEIN"/>
    <property type="match status" value="1"/>
</dbReference>
<evidence type="ECO:0000256" key="2">
    <source>
        <dbReference type="ARBA" id="ARBA00022603"/>
    </source>
</evidence>
<reference evidence="10" key="1">
    <citation type="submission" date="2020-05" db="EMBL/GenBank/DDBJ databases">
        <title>Identification of trans-AT polyketide cluster in two marine bacteria, producers of a novel glutaramide-containing polyketide sesbanimide D and analogs.</title>
        <authorList>
            <person name="Kacar D."/>
            <person name="Rodriguez P."/>
            <person name="Canedo L."/>
            <person name="Gonzalez E."/>
            <person name="Galan B."/>
            <person name="De La Calle F."/>
            <person name="Garcia J.L."/>
        </authorList>
    </citation>
    <scope>NUCLEOTIDE SEQUENCE</scope>
    <source>
        <strain evidence="10">PHM038</strain>
    </source>
</reference>
<gene>
    <name evidence="10" type="ORF">HK439_03760</name>
</gene>
<keyword evidence="4" id="KW-0949">S-adenosyl-L-methionine</keyword>
<dbReference type="InterPro" id="IPR023404">
    <property type="entry name" value="rSAM_horseshoe"/>
</dbReference>
<dbReference type="GO" id="GO:0051539">
    <property type="term" value="F:4 iron, 4 sulfur cluster binding"/>
    <property type="evidence" value="ECO:0007669"/>
    <property type="project" value="UniProtKB-KW"/>
</dbReference>
<dbReference type="AlphaFoldDB" id="A0A926S5E9"/>
<dbReference type="GO" id="GO:0046872">
    <property type="term" value="F:metal ion binding"/>
    <property type="evidence" value="ECO:0007669"/>
    <property type="project" value="UniProtKB-KW"/>
</dbReference>
<dbReference type="SFLD" id="SFLDG01082">
    <property type="entry name" value="B12-binding_domain_containing"/>
    <property type="match status" value="1"/>
</dbReference>
<dbReference type="SFLD" id="SFLDS00029">
    <property type="entry name" value="Radical_SAM"/>
    <property type="match status" value="1"/>
</dbReference>
<dbReference type="InterPro" id="IPR007197">
    <property type="entry name" value="rSAM"/>
</dbReference>
<feature type="domain" description="Radical SAM core" evidence="9">
    <location>
        <begin position="194"/>
        <end position="412"/>
    </location>
</feature>
<evidence type="ECO:0000256" key="3">
    <source>
        <dbReference type="ARBA" id="ARBA00022679"/>
    </source>
</evidence>
<dbReference type="PANTHER" id="PTHR43409">
    <property type="entry name" value="ANAEROBIC MAGNESIUM-PROTOPORPHYRIN IX MONOMETHYL ESTER CYCLASE-RELATED"/>
    <property type="match status" value="1"/>
</dbReference>
<evidence type="ECO:0000259" key="9">
    <source>
        <dbReference type="PROSITE" id="PS51918"/>
    </source>
</evidence>
<sequence length="592" mass="67834">MTEKKSFAIVLIKPSHYDDDGYVIQWWKNAIPSNSLASVYGLVRDAADAQVLGPDVSFDLVAHDETNTVIKVDEIIRRIKAADNGFVGLVGVQSNQFPRALDLTRQFRAAGVPVVIGGFHAAGCLAMLPETRPEIAEAQSLGATIYAGEAEGRMDALLRDLWNREQKPLYNVMHDMPDMTGASRPYLPSSNIRNTVGHLTSFDSGRGCPYQCSFCTIINVQGRKSRYRTPDDIEAIIRQNYQQGIKRFFITDDNFARNRNWKAILERLIYLREQAGLRFKFIIQVDTLCHRLDGFIEMAARSGCNRVFIGLENIDPDALMAAKKRQNKIWEYRKMLQAWKDVGIVTYAGYILGFPDDTPEKIRRNIEILKKELPLDLIEFFYLTPLPGSEDHQKLAAKGIWMDPDLNKYDLNHRVSHHPVMSDADWEKVYLDSWKQYYTAEHVETVLRRGAARGLKTNQLMLGLGAFYGSIFIEKVHPLEAGFMRRKVRKQRRHGMKIENPLIFYPRRVVEHIIKISSWGLLYLKYSRIHRRVLKDTDRLKYTDLALAPVSEEEENELDLIKVFEDAIPNTYGAPVAKPQKAEAEKMRARGR</sequence>
<keyword evidence="2" id="KW-0489">Methyltransferase</keyword>
<dbReference type="GO" id="GO:0005829">
    <property type="term" value="C:cytosol"/>
    <property type="evidence" value="ECO:0007669"/>
    <property type="project" value="TreeGrafter"/>
</dbReference>
<dbReference type="GO" id="GO:0031419">
    <property type="term" value="F:cobalamin binding"/>
    <property type="evidence" value="ECO:0007669"/>
    <property type="project" value="InterPro"/>
</dbReference>
<dbReference type="CDD" id="cd01335">
    <property type="entry name" value="Radical_SAM"/>
    <property type="match status" value="1"/>
</dbReference>
<dbReference type="Proteomes" id="UP000598467">
    <property type="component" value="Unassembled WGS sequence"/>
</dbReference>
<evidence type="ECO:0000256" key="5">
    <source>
        <dbReference type="ARBA" id="ARBA00022723"/>
    </source>
</evidence>
<dbReference type="PROSITE" id="PS51332">
    <property type="entry name" value="B12_BINDING"/>
    <property type="match status" value="1"/>
</dbReference>
<keyword evidence="7" id="KW-0411">Iron-sulfur</keyword>
<dbReference type="Pfam" id="PF04055">
    <property type="entry name" value="Radical_SAM"/>
    <property type="match status" value="1"/>
</dbReference>
<proteinExistence type="predicted"/>
<name>A0A926S5E9_9HYPH</name>
<evidence type="ECO:0000256" key="4">
    <source>
        <dbReference type="ARBA" id="ARBA00022691"/>
    </source>
</evidence>
<evidence type="ECO:0000256" key="1">
    <source>
        <dbReference type="ARBA" id="ARBA00001966"/>
    </source>
</evidence>
<dbReference type="GO" id="GO:0003824">
    <property type="term" value="F:catalytic activity"/>
    <property type="evidence" value="ECO:0007669"/>
    <property type="project" value="InterPro"/>
</dbReference>
<dbReference type="SMART" id="SM00729">
    <property type="entry name" value="Elp3"/>
    <property type="match status" value="1"/>
</dbReference>
<dbReference type="InterPro" id="IPR006158">
    <property type="entry name" value="Cobalamin-bd"/>
</dbReference>
<dbReference type="Gene3D" id="3.80.30.20">
    <property type="entry name" value="tm_1862 like domain"/>
    <property type="match status" value="1"/>
</dbReference>
<dbReference type="RefSeq" id="WP_190290044.1">
    <property type="nucleotide sequence ID" value="NZ_JABFCZ010000004.1"/>
</dbReference>
<dbReference type="InterPro" id="IPR051198">
    <property type="entry name" value="BchE-like"/>
</dbReference>
<keyword evidence="6" id="KW-0408">Iron</keyword>
<dbReference type="InterPro" id="IPR034466">
    <property type="entry name" value="Methyltransferase_Class_B"/>
</dbReference>
<dbReference type="InterPro" id="IPR006638">
    <property type="entry name" value="Elp3/MiaA/NifB-like_rSAM"/>
</dbReference>
<evidence type="ECO:0000313" key="11">
    <source>
        <dbReference type="Proteomes" id="UP000598467"/>
    </source>
</evidence>
<accession>A0A926S5E9</accession>
<evidence type="ECO:0000256" key="7">
    <source>
        <dbReference type="ARBA" id="ARBA00023014"/>
    </source>
</evidence>
<feature type="domain" description="B12-binding" evidence="8">
    <location>
        <begin position="31"/>
        <end position="168"/>
    </location>
</feature>
<keyword evidence="3" id="KW-0808">Transferase</keyword>